<protein>
    <submittedName>
        <fullName evidence="1">Uncharacterized protein</fullName>
    </submittedName>
</protein>
<keyword evidence="2" id="KW-1185">Reference proteome</keyword>
<reference evidence="1 2" key="1">
    <citation type="submission" date="2017-10" db="EMBL/GenBank/DDBJ databases">
        <title>The draft genome sequence of Lewinella nigricans NBRC 102662.</title>
        <authorList>
            <person name="Wang K."/>
        </authorList>
    </citation>
    <scope>NUCLEOTIDE SEQUENCE [LARGE SCALE GENOMIC DNA]</scope>
    <source>
        <strain evidence="1 2">NBRC 102662</strain>
    </source>
</reference>
<sequence>MGMVAVKDSESGPVAHSGELKVLLLQKVIGGDWPEAKPCSRIVFLLTAGVFGRGKAGRCAPPPHHGYMVLL</sequence>
<comment type="caution">
    <text evidence="1">The sequence shown here is derived from an EMBL/GenBank/DDBJ whole genome shotgun (WGS) entry which is preliminary data.</text>
</comment>
<organism evidence="1 2">
    <name type="scientific">Flavilitoribacter nigricans (strain ATCC 23147 / DSM 23189 / NBRC 102662 / NCIMB 1420 / SS-2)</name>
    <name type="common">Lewinella nigricans</name>
    <dbReference type="NCBI Taxonomy" id="1122177"/>
    <lineage>
        <taxon>Bacteria</taxon>
        <taxon>Pseudomonadati</taxon>
        <taxon>Bacteroidota</taxon>
        <taxon>Saprospiria</taxon>
        <taxon>Saprospirales</taxon>
        <taxon>Lewinellaceae</taxon>
        <taxon>Flavilitoribacter</taxon>
    </lineage>
</organism>
<evidence type="ECO:0000313" key="2">
    <source>
        <dbReference type="Proteomes" id="UP000223913"/>
    </source>
</evidence>
<gene>
    <name evidence="1" type="ORF">CRP01_08465</name>
</gene>
<accession>A0A2D0NEP5</accession>
<name>A0A2D0NEP5_FLAN2</name>
<proteinExistence type="predicted"/>
<dbReference type="EMBL" id="PDUD01000012">
    <property type="protein sequence ID" value="PHN06984.1"/>
    <property type="molecule type" value="Genomic_DNA"/>
</dbReference>
<evidence type="ECO:0000313" key="1">
    <source>
        <dbReference type="EMBL" id="PHN06984.1"/>
    </source>
</evidence>
<dbReference type="Proteomes" id="UP000223913">
    <property type="component" value="Unassembled WGS sequence"/>
</dbReference>
<dbReference type="AlphaFoldDB" id="A0A2D0NEP5"/>